<dbReference type="AlphaFoldDB" id="A0A285ZVU3"/>
<evidence type="ECO:0000313" key="4">
    <source>
        <dbReference type="Proteomes" id="UP000219281"/>
    </source>
</evidence>
<name>A0A285ZVU3_9SPHI</name>
<dbReference type="PROSITE" id="PS51257">
    <property type="entry name" value="PROKAR_LIPOPROTEIN"/>
    <property type="match status" value="1"/>
</dbReference>
<dbReference type="Proteomes" id="UP000219281">
    <property type="component" value="Unassembled WGS sequence"/>
</dbReference>
<dbReference type="Pfam" id="PF13648">
    <property type="entry name" value="Lipocalin_4"/>
    <property type="match status" value="1"/>
</dbReference>
<keyword evidence="1" id="KW-0732">Signal</keyword>
<evidence type="ECO:0000256" key="1">
    <source>
        <dbReference type="SAM" id="SignalP"/>
    </source>
</evidence>
<protein>
    <submittedName>
        <fullName evidence="3">Lipocalin-like domain-containing protein</fullName>
    </submittedName>
</protein>
<feature type="signal peptide" evidence="1">
    <location>
        <begin position="1"/>
        <end position="19"/>
    </location>
</feature>
<dbReference type="InterPro" id="IPR024311">
    <property type="entry name" value="Lipocalin-like"/>
</dbReference>
<organism evidence="3 4">
    <name type="scientific">Pedobacter xixiisoli</name>
    <dbReference type="NCBI Taxonomy" id="1476464"/>
    <lineage>
        <taxon>Bacteria</taxon>
        <taxon>Pseudomonadati</taxon>
        <taxon>Bacteroidota</taxon>
        <taxon>Sphingobacteriia</taxon>
        <taxon>Sphingobacteriales</taxon>
        <taxon>Sphingobacteriaceae</taxon>
        <taxon>Pedobacter</taxon>
    </lineage>
</organism>
<accession>A0A285ZVU3</accession>
<feature type="chain" id="PRO_5012809417" evidence="1">
    <location>
        <begin position="20"/>
        <end position="139"/>
    </location>
</feature>
<sequence length="139" mass="16288">MKKIILLFLFAIILFSACKKDGVERNSDRLIGRWNVESVAYVETENGKETEREQYSNLDLVWEFRSDGTATVNFDSDKETVRWTSTDDRLQIIRNDDDRRLDFKISSLTKNTIHIVFEDRAKVVDGITYTDAIEFNLRK</sequence>
<dbReference type="EMBL" id="OCMT01000002">
    <property type="protein sequence ID" value="SOD13762.1"/>
    <property type="molecule type" value="Genomic_DNA"/>
</dbReference>
<dbReference type="OrthoDB" id="772853at2"/>
<reference evidence="4" key="1">
    <citation type="submission" date="2017-09" db="EMBL/GenBank/DDBJ databases">
        <authorList>
            <person name="Varghese N."/>
            <person name="Submissions S."/>
        </authorList>
    </citation>
    <scope>NUCLEOTIDE SEQUENCE [LARGE SCALE GENOMIC DNA]</scope>
    <source>
        <strain evidence="4">CGMCC 1.12803</strain>
    </source>
</reference>
<evidence type="ECO:0000313" key="3">
    <source>
        <dbReference type="EMBL" id="SOD13762.1"/>
    </source>
</evidence>
<proteinExistence type="predicted"/>
<gene>
    <name evidence="3" type="ORF">SAMN06297358_1223</name>
</gene>
<feature type="domain" description="Lipocalin-like" evidence="2">
    <location>
        <begin position="30"/>
        <end position="114"/>
    </location>
</feature>
<evidence type="ECO:0000259" key="2">
    <source>
        <dbReference type="Pfam" id="PF13648"/>
    </source>
</evidence>
<dbReference type="RefSeq" id="WP_097129972.1">
    <property type="nucleotide sequence ID" value="NZ_OCMT01000002.1"/>
</dbReference>
<keyword evidence="4" id="KW-1185">Reference proteome</keyword>